<dbReference type="EMBL" id="JAUKFM010000007">
    <property type="protein sequence ID" value="MDN8620776.1"/>
    <property type="molecule type" value="Genomic_DNA"/>
</dbReference>
<dbReference type="Proteomes" id="UP001174347">
    <property type="component" value="Unassembled WGS sequence"/>
</dbReference>
<keyword evidence="1" id="KW-1133">Transmembrane helix</keyword>
<evidence type="ECO:0000256" key="1">
    <source>
        <dbReference type="SAM" id="Phobius"/>
    </source>
</evidence>
<evidence type="ECO:0000313" key="2">
    <source>
        <dbReference type="EMBL" id="MDN8620776.1"/>
    </source>
</evidence>
<comment type="caution">
    <text evidence="2">The sequence shown here is derived from an EMBL/GenBank/DDBJ whole genome shotgun (WGS) entry which is preliminary data.</text>
</comment>
<evidence type="ECO:0000313" key="3">
    <source>
        <dbReference type="Proteomes" id="UP001174347"/>
    </source>
</evidence>
<sequence>MTHRADEGLESAAASASAPELASSGAAPVPQAGNQEARRADLRRWKAIALSFLIGAAVIFLGCSWWQASESGAPVWVGYVRAAAEAGMVGGLADWFAVTALFRRPLGLPIPHTALIPNNKDRVGDALSDFVEENFLTADALSAKVREAELPLWLARQGVEPGKAEEVSAWIGERAASVVSDLDPAEAEHFIRTQVMDRLAEPEWGPPLGRLLEGYIADGKARPLEDDLIEWAHGKILSMESTVVTAIDERMPGWAPRFAREMVGEKVYTELVEFADEVRRNGNHEARLAIRRNLSKLASDLQWDEDMRGRIEGIKQEMLASDQAQQAPAAMWRTVSTTLIDQLNDSESFLRQKITAKVKELAHRLLEDSEFLAQANALVDKAARYAVEKFAPEIIAIIPETIKRWDAEEASQNIELMVGKDLQFIRLNGTVVGSLAGLVIFAVNHLIFGA</sequence>
<reference evidence="2" key="1">
    <citation type="submission" date="2023-07" db="EMBL/GenBank/DDBJ databases">
        <title>Insights into the diversity of cutaneous corynebacteria.</title>
        <authorList>
            <person name="Bruggemann H."/>
            <person name="Poehlein A."/>
        </authorList>
    </citation>
    <scope>NUCLEOTIDE SEQUENCE</scope>
    <source>
        <strain evidence="2">P7_F1</strain>
    </source>
</reference>
<gene>
    <name evidence="2" type="ORF">Q0N36_09310</name>
</gene>
<keyword evidence="1" id="KW-0812">Transmembrane</keyword>
<dbReference type="Pfam" id="PF04286">
    <property type="entry name" value="DUF445"/>
    <property type="match status" value="1"/>
</dbReference>
<feature type="transmembrane region" description="Helical" evidence="1">
    <location>
        <begin position="427"/>
        <end position="448"/>
    </location>
</feature>
<dbReference type="InterPro" id="IPR007383">
    <property type="entry name" value="DUF445"/>
</dbReference>
<accession>A0ABT8Q5Y7</accession>
<dbReference type="RefSeq" id="WP_301732891.1">
    <property type="nucleotide sequence ID" value="NZ_JAUKFM010000007.1"/>
</dbReference>
<dbReference type="PANTHER" id="PTHR38442:SF1">
    <property type="entry name" value="INNER MEMBRANE PROTEIN"/>
    <property type="match status" value="1"/>
</dbReference>
<dbReference type="PANTHER" id="PTHR38442">
    <property type="entry name" value="INNER MEMBRANE PROTEIN-RELATED"/>
    <property type="match status" value="1"/>
</dbReference>
<keyword evidence="3" id="KW-1185">Reference proteome</keyword>
<keyword evidence="1" id="KW-0472">Membrane</keyword>
<feature type="transmembrane region" description="Helical" evidence="1">
    <location>
        <begin position="47"/>
        <end position="67"/>
    </location>
</feature>
<protein>
    <submittedName>
        <fullName evidence="2">DUF445 family protein</fullName>
    </submittedName>
</protein>
<proteinExistence type="predicted"/>
<organism evidence="2 3">
    <name type="scientific">Corynebacterium kefirresidentii</name>
    <dbReference type="NCBI Taxonomy" id="1979527"/>
    <lineage>
        <taxon>Bacteria</taxon>
        <taxon>Bacillati</taxon>
        <taxon>Actinomycetota</taxon>
        <taxon>Actinomycetes</taxon>
        <taxon>Mycobacteriales</taxon>
        <taxon>Corynebacteriaceae</taxon>
        <taxon>Corynebacterium</taxon>
    </lineage>
</organism>
<name>A0ABT8Q5Y7_9CORY</name>